<dbReference type="Gene3D" id="3.30.1330.70">
    <property type="entry name" value="Holliday junction resolvase RusA"/>
    <property type="match status" value="1"/>
</dbReference>
<dbReference type="GO" id="GO:0000287">
    <property type="term" value="F:magnesium ion binding"/>
    <property type="evidence" value="ECO:0007669"/>
    <property type="project" value="InterPro"/>
</dbReference>
<comment type="caution">
    <text evidence="1">The sequence shown here is derived from an EMBL/GenBank/DDBJ whole genome shotgun (WGS) entry which is preliminary data.</text>
</comment>
<dbReference type="RefSeq" id="WP_181616079.1">
    <property type="nucleotide sequence ID" value="NZ_BAABAM010000013.1"/>
</dbReference>
<reference evidence="1 2" key="1">
    <citation type="submission" date="2020-07" db="EMBL/GenBank/DDBJ databases">
        <title>Genomic Encyclopedia of Type Strains, Phase IV (KMG-IV): sequencing the most valuable type-strain genomes for metagenomic binning, comparative biology and taxonomic classification.</title>
        <authorList>
            <person name="Goeker M."/>
        </authorList>
    </citation>
    <scope>NUCLEOTIDE SEQUENCE [LARGE SCALE GENOMIC DNA]</scope>
    <source>
        <strain evidence="1 2">DSM 45533</strain>
    </source>
</reference>
<keyword evidence="2" id="KW-1185">Reference proteome</keyword>
<protein>
    <submittedName>
        <fullName evidence="1">Uncharacterized protein</fullName>
    </submittedName>
</protein>
<evidence type="ECO:0000313" key="1">
    <source>
        <dbReference type="EMBL" id="MBA2897371.1"/>
    </source>
</evidence>
<accession>A0A7W0HW14</accession>
<dbReference type="SUPFAM" id="SSF103084">
    <property type="entry name" value="Holliday junction resolvase RusA"/>
    <property type="match status" value="1"/>
</dbReference>
<dbReference type="Proteomes" id="UP000530928">
    <property type="component" value="Unassembled WGS sequence"/>
</dbReference>
<evidence type="ECO:0000313" key="2">
    <source>
        <dbReference type="Proteomes" id="UP000530928"/>
    </source>
</evidence>
<organism evidence="1 2">
    <name type="scientific">Nonomuraea soli</name>
    <dbReference type="NCBI Taxonomy" id="1032476"/>
    <lineage>
        <taxon>Bacteria</taxon>
        <taxon>Bacillati</taxon>
        <taxon>Actinomycetota</taxon>
        <taxon>Actinomycetes</taxon>
        <taxon>Streptosporangiales</taxon>
        <taxon>Streptosporangiaceae</taxon>
        <taxon>Nonomuraea</taxon>
    </lineage>
</organism>
<name>A0A7W0HW14_9ACTN</name>
<proteinExistence type="predicted"/>
<dbReference type="GO" id="GO:0006310">
    <property type="term" value="P:DNA recombination"/>
    <property type="evidence" value="ECO:0007669"/>
    <property type="project" value="InterPro"/>
</dbReference>
<dbReference type="InterPro" id="IPR008822">
    <property type="entry name" value="Endonuclease_RusA-like"/>
</dbReference>
<dbReference type="AlphaFoldDB" id="A0A7W0HW14"/>
<dbReference type="GO" id="GO:0006281">
    <property type="term" value="P:DNA repair"/>
    <property type="evidence" value="ECO:0007669"/>
    <property type="project" value="InterPro"/>
</dbReference>
<gene>
    <name evidence="1" type="ORF">HNR30_008769</name>
</gene>
<dbReference type="Pfam" id="PF05866">
    <property type="entry name" value="RusA"/>
    <property type="match status" value="1"/>
</dbReference>
<sequence length="168" mass="18261">MSGPLLSITVYGTPVGQGAISHNRRGRGYHSNGAKLLPWRARVAAAAMEAAGTHRHIPPITPGSRPSGPCQVCKLRKARHGRFDGALWIEIEILLPPVASAPGRRWPTTRSSYDWDHLARAVCDALGEASIWNDDSQIVSGLLSKRYAGLNDPQERPGALVRVWRADS</sequence>
<dbReference type="InterPro" id="IPR036614">
    <property type="entry name" value="RusA-like_sf"/>
</dbReference>
<dbReference type="EMBL" id="JACDUR010000011">
    <property type="protein sequence ID" value="MBA2897371.1"/>
    <property type="molecule type" value="Genomic_DNA"/>
</dbReference>